<comment type="subunit">
    <text evidence="3">Homodimer.</text>
</comment>
<sequence>MRDAKLPIDDRGLAYGDGLFETVLVRDGQPLLWDYHMARLDEGVERLSLPRPDFTAFDALPAQCGPGLQVLKLMLTRGSGGRGYRPPEPGELRWRWTASPFQPSPERWFEGVAVRCCELRLGIQPRLAGIKHLARLENVLARQEWQDDSIAEGLLCDSHGDLVEATTMNLIWLRRGRLETPLLDRSGVRGTLLSALDDAVELHWVREDLDTLLEADAAWLLNSVQGVWPIRRLDDACGNPLKQWPPAVDCAIQRIAHRRLGYPLNPGD</sequence>
<evidence type="ECO:0000256" key="10">
    <source>
        <dbReference type="NCBIfam" id="TIGR03461"/>
    </source>
</evidence>
<evidence type="ECO:0000313" key="12">
    <source>
        <dbReference type="Proteomes" id="UP000186878"/>
    </source>
</evidence>
<dbReference type="NCBIfam" id="TIGR03461">
    <property type="entry name" value="pabC_Proteo"/>
    <property type="match status" value="1"/>
</dbReference>
<keyword evidence="5" id="KW-0289">Folate biosynthesis</keyword>
<dbReference type="InterPro" id="IPR050571">
    <property type="entry name" value="Class-IV_PLP-Dep_Aminotrnsfr"/>
</dbReference>
<dbReference type="InterPro" id="IPR043132">
    <property type="entry name" value="BCAT-like_C"/>
</dbReference>
<evidence type="ECO:0000256" key="2">
    <source>
        <dbReference type="ARBA" id="ARBA00009320"/>
    </source>
</evidence>
<dbReference type="InterPro" id="IPR043131">
    <property type="entry name" value="BCAT-like_N"/>
</dbReference>
<dbReference type="OrthoDB" id="9805628at2"/>
<evidence type="ECO:0000256" key="5">
    <source>
        <dbReference type="ARBA" id="ARBA00022909"/>
    </source>
</evidence>
<dbReference type="InterPro" id="IPR001544">
    <property type="entry name" value="Aminotrans_IV"/>
</dbReference>
<evidence type="ECO:0000256" key="6">
    <source>
        <dbReference type="ARBA" id="ARBA00023239"/>
    </source>
</evidence>
<dbReference type="AlphaFoldDB" id="A0A1Q8SWF0"/>
<dbReference type="GO" id="GO:0008696">
    <property type="term" value="F:4-amino-4-deoxychorismate lyase activity"/>
    <property type="evidence" value="ECO:0007669"/>
    <property type="project" value="UniProtKB-UniRule"/>
</dbReference>
<evidence type="ECO:0000256" key="4">
    <source>
        <dbReference type="ARBA" id="ARBA00022898"/>
    </source>
</evidence>
<dbReference type="GO" id="GO:0046656">
    <property type="term" value="P:folic acid biosynthetic process"/>
    <property type="evidence" value="ECO:0007669"/>
    <property type="project" value="UniProtKB-KW"/>
</dbReference>
<name>A0A1Q8SWF0_9GAMM</name>
<comment type="catalytic activity">
    <reaction evidence="9">
        <text>4-amino-4-deoxychorismate = 4-aminobenzoate + pyruvate + H(+)</text>
        <dbReference type="Rhea" id="RHEA:16201"/>
        <dbReference type="ChEBI" id="CHEBI:15361"/>
        <dbReference type="ChEBI" id="CHEBI:15378"/>
        <dbReference type="ChEBI" id="CHEBI:17836"/>
        <dbReference type="ChEBI" id="CHEBI:58406"/>
        <dbReference type="EC" id="4.1.3.38"/>
    </reaction>
</comment>
<keyword evidence="4" id="KW-0663">Pyridoxal phosphate</keyword>
<dbReference type="RefSeq" id="WP_075568873.1">
    <property type="nucleotide sequence ID" value="NZ_MSDO01000003.1"/>
</dbReference>
<dbReference type="PANTHER" id="PTHR42743:SF2">
    <property type="entry name" value="AMINODEOXYCHORISMATE LYASE"/>
    <property type="match status" value="1"/>
</dbReference>
<keyword evidence="6 11" id="KW-0456">Lyase</keyword>
<dbReference type="InterPro" id="IPR036038">
    <property type="entry name" value="Aminotransferase-like"/>
</dbReference>
<comment type="caution">
    <text evidence="11">The sequence shown here is derived from an EMBL/GenBank/DDBJ whole genome shotgun (WGS) entry which is preliminary data.</text>
</comment>
<reference evidence="11 12" key="1">
    <citation type="submission" date="2016-12" db="EMBL/GenBank/DDBJ databases">
        <title>Draft genome sequences of strains Salinicola socius SMB35, Salinicola sp. MH3R3-1 and Chromohalobacter sp. SMB17 from the Verkhnekamsk potash mining region of Russia.</title>
        <authorList>
            <person name="Mavrodi D.V."/>
            <person name="Olsson B.E."/>
            <person name="Korsakova E.S."/>
            <person name="Pyankova A."/>
            <person name="Mavrodi O.V."/>
            <person name="Plotnikova E.G."/>
        </authorList>
    </citation>
    <scope>NUCLEOTIDE SEQUENCE [LARGE SCALE GENOMIC DNA]</scope>
    <source>
        <strain evidence="11 12">SMB35</strain>
    </source>
</reference>
<dbReference type="GO" id="GO:0008153">
    <property type="term" value="P:4-aminobenzoate biosynthetic process"/>
    <property type="evidence" value="ECO:0007669"/>
    <property type="project" value="UniProtKB-UniRule"/>
</dbReference>
<dbReference type="InterPro" id="IPR017824">
    <property type="entry name" value="Aminodeoxychorismate_lyase_IV"/>
</dbReference>
<dbReference type="Gene3D" id="3.30.470.10">
    <property type="match status" value="1"/>
</dbReference>
<dbReference type="GO" id="GO:0005829">
    <property type="term" value="C:cytosol"/>
    <property type="evidence" value="ECO:0007669"/>
    <property type="project" value="TreeGrafter"/>
</dbReference>
<comment type="cofactor">
    <cofactor evidence="1">
        <name>pyridoxal 5'-phosphate</name>
        <dbReference type="ChEBI" id="CHEBI:597326"/>
    </cofactor>
</comment>
<protein>
    <recommendedName>
        <fullName evidence="8 10">Aminodeoxychorismate lyase</fullName>
        <ecNumber evidence="8 10">4.1.3.38</ecNumber>
    </recommendedName>
</protein>
<dbReference type="EC" id="4.1.3.38" evidence="8 10"/>
<dbReference type="PANTHER" id="PTHR42743">
    <property type="entry name" value="AMINO-ACID AMINOTRANSFERASE"/>
    <property type="match status" value="1"/>
</dbReference>
<dbReference type="SUPFAM" id="SSF56752">
    <property type="entry name" value="D-aminoacid aminotransferase-like PLP-dependent enzymes"/>
    <property type="match status" value="1"/>
</dbReference>
<evidence type="ECO:0000256" key="3">
    <source>
        <dbReference type="ARBA" id="ARBA00011738"/>
    </source>
</evidence>
<comment type="pathway">
    <text evidence="7">Cofactor biosynthesis; tetrahydrofolate biosynthesis; 4-aminobenzoate from chorismate: step 2/2.</text>
</comment>
<evidence type="ECO:0000256" key="8">
    <source>
        <dbReference type="ARBA" id="ARBA00035676"/>
    </source>
</evidence>
<comment type="similarity">
    <text evidence="2">Belongs to the class-IV pyridoxal-phosphate-dependent aminotransferase family.</text>
</comment>
<evidence type="ECO:0000256" key="9">
    <source>
        <dbReference type="ARBA" id="ARBA00049529"/>
    </source>
</evidence>
<dbReference type="STRING" id="404433.BTW07_04065"/>
<dbReference type="Gene3D" id="3.20.10.10">
    <property type="entry name" value="D-amino Acid Aminotransferase, subunit A, domain 2"/>
    <property type="match status" value="1"/>
</dbReference>
<evidence type="ECO:0000313" key="11">
    <source>
        <dbReference type="EMBL" id="OLO05652.1"/>
    </source>
</evidence>
<dbReference type="EMBL" id="MSDO01000003">
    <property type="protein sequence ID" value="OLO05652.1"/>
    <property type="molecule type" value="Genomic_DNA"/>
</dbReference>
<organism evidence="11 12">
    <name type="scientific">Salinicola socius</name>
    <dbReference type="NCBI Taxonomy" id="404433"/>
    <lineage>
        <taxon>Bacteria</taxon>
        <taxon>Pseudomonadati</taxon>
        <taxon>Pseudomonadota</taxon>
        <taxon>Gammaproteobacteria</taxon>
        <taxon>Oceanospirillales</taxon>
        <taxon>Halomonadaceae</taxon>
        <taxon>Salinicola</taxon>
    </lineage>
</organism>
<dbReference type="Proteomes" id="UP000186878">
    <property type="component" value="Unassembled WGS sequence"/>
</dbReference>
<evidence type="ECO:0000256" key="7">
    <source>
        <dbReference type="ARBA" id="ARBA00035633"/>
    </source>
</evidence>
<dbReference type="GO" id="GO:0030170">
    <property type="term" value="F:pyridoxal phosphate binding"/>
    <property type="evidence" value="ECO:0007669"/>
    <property type="project" value="InterPro"/>
</dbReference>
<evidence type="ECO:0000256" key="1">
    <source>
        <dbReference type="ARBA" id="ARBA00001933"/>
    </source>
</evidence>
<accession>A0A1Q8SWF0</accession>
<gene>
    <name evidence="11" type="ORF">BTW07_04065</name>
</gene>
<dbReference type="Pfam" id="PF01063">
    <property type="entry name" value="Aminotran_4"/>
    <property type="match status" value="1"/>
</dbReference>
<proteinExistence type="inferred from homology"/>
<keyword evidence="12" id="KW-1185">Reference proteome</keyword>